<dbReference type="InterPro" id="IPR017896">
    <property type="entry name" value="4Fe4S_Fe-S-bd"/>
</dbReference>
<dbReference type="PANTHER" id="PTHR40447:SF1">
    <property type="entry name" value="ANAEROBIC SULFITE REDUCTASE SUBUNIT A"/>
    <property type="match status" value="1"/>
</dbReference>
<evidence type="ECO:0000256" key="1">
    <source>
        <dbReference type="ARBA" id="ARBA00022723"/>
    </source>
</evidence>
<keyword evidence="1" id="KW-0479">Metal-binding</keyword>
<reference evidence="5" key="1">
    <citation type="submission" date="2021-04" db="EMBL/GenBank/DDBJ databases">
        <title>Genome based classification of Actinospica acidithermotolerans sp. nov., an actinobacterium isolated from an Indonesian hot spring.</title>
        <authorList>
            <person name="Kusuma A.B."/>
            <person name="Putra K.E."/>
            <person name="Nafisah S."/>
            <person name="Loh J."/>
            <person name="Nouioui I."/>
            <person name="Goodfellow M."/>
        </authorList>
    </citation>
    <scope>NUCLEOTIDE SEQUENCE</scope>
    <source>
        <strain evidence="5">DSM 45618</strain>
    </source>
</reference>
<feature type="domain" description="4Fe-4S ferredoxin-type" evidence="4">
    <location>
        <begin position="345"/>
        <end position="373"/>
    </location>
</feature>
<comment type="caution">
    <text evidence="5">The sequence shown here is derived from an EMBL/GenBank/DDBJ whole genome shotgun (WGS) entry which is preliminary data.</text>
</comment>
<dbReference type="EMBL" id="JAGSXH010000055">
    <property type="protein sequence ID" value="MBS2964627.1"/>
    <property type="molecule type" value="Genomic_DNA"/>
</dbReference>
<dbReference type="InterPro" id="IPR017900">
    <property type="entry name" value="4Fe4S_Fe_S_CS"/>
</dbReference>
<dbReference type="AlphaFoldDB" id="A0A8J8BC11"/>
<evidence type="ECO:0000259" key="4">
    <source>
        <dbReference type="PROSITE" id="PS51379"/>
    </source>
</evidence>
<keyword evidence="2" id="KW-0408">Iron</keyword>
<dbReference type="SUPFAM" id="SSF46548">
    <property type="entry name" value="alpha-helical ferredoxin"/>
    <property type="match status" value="1"/>
</dbReference>
<dbReference type="PANTHER" id="PTHR40447">
    <property type="entry name" value="ANAEROBIC SULFITE REDUCTASE SUBUNIT A"/>
    <property type="match status" value="1"/>
</dbReference>
<feature type="domain" description="4Fe-4S ferredoxin-type" evidence="4">
    <location>
        <begin position="264"/>
        <end position="295"/>
    </location>
</feature>
<dbReference type="GO" id="GO:0046872">
    <property type="term" value="F:metal ion binding"/>
    <property type="evidence" value="ECO:0007669"/>
    <property type="project" value="UniProtKB-KW"/>
</dbReference>
<proteinExistence type="predicted"/>
<evidence type="ECO:0000256" key="2">
    <source>
        <dbReference type="ARBA" id="ARBA00023004"/>
    </source>
</evidence>
<evidence type="ECO:0000313" key="6">
    <source>
        <dbReference type="Proteomes" id="UP000677913"/>
    </source>
</evidence>
<name>A0A8J8BC11_9ACTN</name>
<accession>A0A8J8BC11</accession>
<sequence length="404" mass="43052">MQQGSNPGVVTVCAPEPVVIGVDALPALFSALRAWGYTVVGPTVRDGAIVLSELESAAELPYGWGVETEAGQYRVRRRSDTAAFGHSAGPQSWKNFLHPPRARMWSADRTADAVTVSGAGEQPRYALLGVRPCDVRAIGVLDRVLSHGQHADAVYSGRRDGAFVIAVECTEPGATCFCASMGCGPDAQSGYDLALTELVDGDDHRFVARSGTEAGARLLAQLPQRPADDATVHKAQAAVKRAATEMGRAMPEVDLPRLMTESRESPHWDDVASRCLTCGNCTMVCPTCFCTATEDVTDLTGDHAERWSVWDSCFSLDFTGMHGGEVRVSGQSRYRQWISHKLGTWHEQFGSSGCVGCGRCIVWCPVGIDITQEAAALAALRPPSVLDAAGGETADAEAVGIKED</sequence>
<protein>
    <submittedName>
        <fullName evidence="5">4Fe-4S dicluster domain-containing protein</fullName>
    </submittedName>
</protein>
<dbReference type="Proteomes" id="UP000677913">
    <property type="component" value="Unassembled WGS sequence"/>
</dbReference>
<dbReference type="Pfam" id="PF17179">
    <property type="entry name" value="Fer4_22"/>
    <property type="match status" value="1"/>
</dbReference>
<keyword evidence="3" id="KW-0411">Iron-sulfur</keyword>
<gene>
    <name evidence="5" type="ORF">KGA66_16340</name>
</gene>
<evidence type="ECO:0000313" key="5">
    <source>
        <dbReference type="EMBL" id="MBS2964627.1"/>
    </source>
</evidence>
<dbReference type="RefSeq" id="WP_211468990.1">
    <property type="nucleotide sequence ID" value="NZ_JAGSXH010000055.1"/>
</dbReference>
<dbReference type="GO" id="GO:0051536">
    <property type="term" value="F:iron-sulfur cluster binding"/>
    <property type="evidence" value="ECO:0007669"/>
    <property type="project" value="UniProtKB-KW"/>
</dbReference>
<organism evidence="5 6">
    <name type="scientific">Actinocrinis puniceicyclus</name>
    <dbReference type="NCBI Taxonomy" id="977794"/>
    <lineage>
        <taxon>Bacteria</taxon>
        <taxon>Bacillati</taxon>
        <taxon>Actinomycetota</taxon>
        <taxon>Actinomycetes</taxon>
        <taxon>Catenulisporales</taxon>
        <taxon>Actinospicaceae</taxon>
        <taxon>Actinocrinis</taxon>
    </lineage>
</organism>
<dbReference type="PROSITE" id="PS51379">
    <property type="entry name" value="4FE4S_FER_2"/>
    <property type="match status" value="2"/>
</dbReference>
<keyword evidence="6" id="KW-1185">Reference proteome</keyword>
<evidence type="ECO:0000256" key="3">
    <source>
        <dbReference type="ARBA" id="ARBA00023014"/>
    </source>
</evidence>
<dbReference type="PROSITE" id="PS00198">
    <property type="entry name" value="4FE4S_FER_1"/>
    <property type="match status" value="2"/>
</dbReference>